<dbReference type="GO" id="GO:0006436">
    <property type="term" value="P:tryptophanyl-tRNA aminoacylation"/>
    <property type="evidence" value="ECO:0007669"/>
    <property type="project" value="InterPro"/>
</dbReference>
<evidence type="ECO:0000256" key="3">
    <source>
        <dbReference type="ARBA" id="ARBA00022598"/>
    </source>
</evidence>
<evidence type="ECO:0000256" key="5">
    <source>
        <dbReference type="ARBA" id="ARBA00022840"/>
    </source>
</evidence>
<name>A0A644XVS4_9ZZZZ</name>
<sequence>MEVKQKRILTGDRTTGKLHLGHYVGSLKSRVELQDTYDTFILLADVQALTTHFEHPELINSSIYDVAIDNLSVGLDPEKVTLVQQSQITSIAELTVFYSMIVTVNQLRHNPTIKTEAKNYGYADLTYGFLGYPVSQTADITFCNADLVPVGEDQVPHIELARKIVRKFNDMYGTSIVEPQAKLSAVGRLSGLDGNAKMGKSLGNAIYLSDSPETVWERVRNAVTDPARITVKIPGTPEICNVYKYHCVFNPDEKDDIADRCRNAQIGCVACKKRLNEVLNTLLDPIRERRAYYDAHRPLVRELIMDGTRRANEVGNANLHDIKEKMHVLI</sequence>
<proteinExistence type="inferred from homology"/>
<dbReference type="PANTHER" id="PTHR43766">
    <property type="entry name" value="TRYPTOPHAN--TRNA LIGASE, MITOCHONDRIAL"/>
    <property type="match status" value="1"/>
</dbReference>
<reference evidence="9" key="1">
    <citation type="submission" date="2019-08" db="EMBL/GenBank/DDBJ databases">
        <authorList>
            <person name="Kucharzyk K."/>
            <person name="Murdoch R.W."/>
            <person name="Higgins S."/>
            <person name="Loffler F."/>
        </authorList>
    </citation>
    <scope>NUCLEOTIDE SEQUENCE</scope>
</reference>
<keyword evidence="7" id="KW-0030">Aminoacyl-tRNA synthetase</keyword>
<dbReference type="SUPFAM" id="SSF52374">
    <property type="entry name" value="Nucleotidylyl transferase"/>
    <property type="match status" value="1"/>
</dbReference>
<evidence type="ECO:0000256" key="4">
    <source>
        <dbReference type="ARBA" id="ARBA00022741"/>
    </source>
</evidence>
<keyword evidence="5" id="KW-0067">ATP-binding</keyword>
<dbReference type="GO" id="GO:0004830">
    <property type="term" value="F:tryptophan-tRNA ligase activity"/>
    <property type="evidence" value="ECO:0007669"/>
    <property type="project" value="UniProtKB-EC"/>
</dbReference>
<dbReference type="Pfam" id="PF00579">
    <property type="entry name" value="tRNA-synt_1b"/>
    <property type="match status" value="1"/>
</dbReference>
<dbReference type="GO" id="GO:0005829">
    <property type="term" value="C:cytosol"/>
    <property type="evidence" value="ECO:0007669"/>
    <property type="project" value="TreeGrafter"/>
</dbReference>
<evidence type="ECO:0000256" key="1">
    <source>
        <dbReference type="ARBA" id="ARBA00005594"/>
    </source>
</evidence>
<dbReference type="InterPro" id="IPR002305">
    <property type="entry name" value="aa-tRNA-synth_Ic"/>
</dbReference>
<keyword evidence="4" id="KW-0547">Nucleotide-binding</keyword>
<dbReference type="Gene3D" id="3.40.50.620">
    <property type="entry name" value="HUPs"/>
    <property type="match status" value="1"/>
</dbReference>
<dbReference type="AlphaFoldDB" id="A0A644XVS4"/>
<comment type="catalytic activity">
    <reaction evidence="8">
        <text>tRNA(Trp) + L-tryptophan + ATP = L-tryptophyl-tRNA(Trp) + AMP + diphosphate + H(+)</text>
        <dbReference type="Rhea" id="RHEA:24080"/>
        <dbReference type="Rhea" id="RHEA-COMP:9671"/>
        <dbReference type="Rhea" id="RHEA-COMP:9705"/>
        <dbReference type="ChEBI" id="CHEBI:15378"/>
        <dbReference type="ChEBI" id="CHEBI:30616"/>
        <dbReference type="ChEBI" id="CHEBI:33019"/>
        <dbReference type="ChEBI" id="CHEBI:57912"/>
        <dbReference type="ChEBI" id="CHEBI:78442"/>
        <dbReference type="ChEBI" id="CHEBI:78535"/>
        <dbReference type="ChEBI" id="CHEBI:456215"/>
        <dbReference type="EC" id="6.1.1.2"/>
    </reaction>
</comment>
<dbReference type="EMBL" id="VSSQ01003357">
    <property type="protein sequence ID" value="MPM20316.1"/>
    <property type="molecule type" value="Genomic_DNA"/>
</dbReference>
<evidence type="ECO:0000313" key="9">
    <source>
        <dbReference type="EMBL" id="MPM20316.1"/>
    </source>
</evidence>
<keyword evidence="3 9" id="KW-0436">Ligase</keyword>
<dbReference type="PRINTS" id="PR01039">
    <property type="entry name" value="TRNASYNTHTRP"/>
</dbReference>
<dbReference type="CDD" id="cd00806">
    <property type="entry name" value="TrpRS_core"/>
    <property type="match status" value="1"/>
</dbReference>
<dbReference type="PANTHER" id="PTHR43766:SF1">
    <property type="entry name" value="TRYPTOPHAN--TRNA LIGASE, MITOCHONDRIAL"/>
    <property type="match status" value="1"/>
</dbReference>
<dbReference type="EC" id="6.1.1.2" evidence="2"/>
<dbReference type="InterPro" id="IPR002306">
    <property type="entry name" value="Trp-tRNA-ligase"/>
</dbReference>
<dbReference type="InterPro" id="IPR050203">
    <property type="entry name" value="Trp-tRNA_synthetase"/>
</dbReference>
<dbReference type="Gene3D" id="1.10.240.10">
    <property type="entry name" value="Tyrosyl-Transfer RNA Synthetase"/>
    <property type="match status" value="1"/>
</dbReference>
<protein>
    <recommendedName>
        <fullName evidence="2">tryptophan--tRNA ligase</fullName>
        <ecNumber evidence="2">6.1.1.2</ecNumber>
    </recommendedName>
</protein>
<evidence type="ECO:0000256" key="7">
    <source>
        <dbReference type="ARBA" id="ARBA00023146"/>
    </source>
</evidence>
<comment type="caution">
    <text evidence="9">The sequence shown here is derived from an EMBL/GenBank/DDBJ whole genome shotgun (WGS) entry which is preliminary data.</text>
</comment>
<organism evidence="9">
    <name type="scientific">bioreactor metagenome</name>
    <dbReference type="NCBI Taxonomy" id="1076179"/>
    <lineage>
        <taxon>unclassified sequences</taxon>
        <taxon>metagenomes</taxon>
        <taxon>ecological metagenomes</taxon>
    </lineage>
</organism>
<gene>
    <name evidence="9" type="primary">trpS2_3</name>
    <name evidence="9" type="ORF">SDC9_66745</name>
</gene>
<evidence type="ECO:0000256" key="6">
    <source>
        <dbReference type="ARBA" id="ARBA00022917"/>
    </source>
</evidence>
<keyword evidence="6" id="KW-0648">Protein biosynthesis</keyword>
<accession>A0A644XVS4</accession>
<dbReference type="NCBIfam" id="TIGR00233">
    <property type="entry name" value="trpS"/>
    <property type="match status" value="1"/>
</dbReference>
<dbReference type="InterPro" id="IPR014729">
    <property type="entry name" value="Rossmann-like_a/b/a_fold"/>
</dbReference>
<evidence type="ECO:0000256" key="8">
    <source>
        <dbReference type="ARBA" id="ARBA00049929"/>
    </source>
</evidence>
<dbReference type="GO" id="GO:0005524">
    <property type="term" value="F:ATP binding"/>
    <property type="evidence" value="ECO:0007669"/>
    <property type="project" value="UniProtKB-KW"/>
</dbReference>
<comment type="similarity">
    <text evidence="1">Belongs to the class-I aminoacyl-tRNA synthetase family.</text>
</comment>
<dbReference type="FunFam" id="1.10.240.10:FF:000005">
    <property type="entry name" value="Tryptophan--tRNA ligase"/>
    <property type="match status" value="1"/>
</dbReference>
<evidence type="ECO:0000256" key="2">
    <source>
        <dbReference type="ARBA" id="ARBA00013161"/>
    </source>
</evidence>